<dbReference type="GO" id="GO:0051287">
    <property type="term" value="F:NAD binding"/>
    <property type="evidence" value="ECO:0007669"/>
    <property type="project" value="InterPro"/>
</dbReference>
<dbReference type="InterPro" id="IPR038251">
    <property type="entry name" value="PdxB_dimer_sf"/>
</dbReference>
<evidence type="ECO:0000256" key="3">
    <source>
        <dbReference type="ARBA" id="ARBA00023027"/>
    </source>
</evidence>
<feature type="active site" evidence="5">
    <location>
        <position position="213"/>
    </location>
</feature>
<dbReference type="GO" id="GO:0030267">
    <property type="term" value="F:glyoxylate reductase (NADPH) activity"/>
    <property type="evidence" value="ECO:0007669"/>
    <property type="project" value="TreeGrafter"/>
</dbReference>
<dbReference type="CDD" id="cd12158">
    <property type="entry name" value="ErythrP_dh"/>
    <property type="match status" value="1"/>
</dbReference>
<dbReference type="UniPathway" id="UPA00244">
    <property type="reaction ID" value="UER00310"/>
</dbReference>
<feature type="active site" evidence="5">
    <location>
        <position position="242"/>
    </location>
</feature>
<dbReference type="EC" id="1.1.1.290" evidence="5"/>
<feature type="domain" description="D-isomer specific 2-hydroxyacid dehydrogenase NAD-binding" evidence="7">
    <location>
        <begin position="114"/>
        <end position="261"/>
    </location>
</feature>
<feature type="domain" description="D-isomer specific 2-hydroxyacid dehydrogenase catalytic" evidence="6">
    <location>
        <begin position="36"/>
        <end position="267"/>
    </location>
</feature>
<keyword evidence="4 5" id="KW-0664">Pyridoxine biosynthesis</keyword>
<dbReference type="Proteomes" id="UP000051242">
    <property type="component" value="Unassembled WGS sequence"/>
</dbReference>
<comment type="caution">
    <text evidence="5">Lacks conserved residue(s) required for the propagation of feature annotation.</text>
</comment>
<feature type="binding site" evidence="5">
    <location>
        <position position="237"/>
    </location>
    <ligand>
        <name>NAD(+)</name>
        <dbReference type="ChEBI" id="CHEBI:57540"/>
    </ligand>
</feature>
<dbReference type="HAMAP" id="MF_01825">
    <property type="entry name" value="PdxB"/>
    <property type="match status" value="1"/>
</dbReference>
<accession>A0A0R2TH49</accession>
<feature type="binding site" evidence="5">
    <location>
        <position position="66"/>
    </location>
    <ligand>
        <name>substrate</name>
    </ligand>
</feature>
<feature type="binding site" evidence="5">
    <location>
        <position position="263"/>
    </location>
    <ligand>
        <name>substrate</name>
    </ligand>
</feature>
<feature type="binding site" evidence="5">
    <location>
        <position position="262"/>
    </location>
    <ligand>
        <name>NAD(+)</name>
        <dbReference type="ChEBI" id="CHEBI:57540"/>
    </ligand>
</feature>
<dbReference type="InterPro" id="IPR020921">
    <property type="entry name" value="Erythronate-4-P_DHase"/>
</dbReference>
<comment type="similarity">
    <text evidence="5">Belongs to the D-isomer specific 2-hydroxyacid dehydrogenase family. PdxB subfamily.</text>
</comment>
<dbReference type="PROSITE" id="PS00065">
    <property type="entry name" value="D_2_HYDROXYACID_DH_1"/>
    <property type="match status" value="1"/>
</dbReference>
<evidence type="ECO:0000259" key="7">
    <source>
        <dbReference type="Pfam" id="PF02826"/>
    </source>
</evidence>
<comment type="subcellular location">
    <subcellularLocation>
        <location evidence="5">Cytoplasm</location>
    </subcellularLocation>
</comment>
<gene>
    <name evidence="5" type="primary">pdxB</name>
    <name evidence="8" type="ORF">ABR85_11215</name>
</gene>
<evidence type="ECO:0000256" key="4">
    <source>
        <dbReference type="ARBA" id="ARBA00023096"/>
    </source>
</evidence>
<name>A0A0R2TH49_9GAMM</name>
<evidence type="ECO:0000256" key="1">
    <source>
        <dbReference type="ARBA" id="ARBA00022490"/>
    </source>
</evidence>
<dbReference type="InterPro" id="IPR006140">
    <property type="entry name" value="D-isomer_DH_NAD-bd"/>
</dbReference>
<comment type="pathway">
    <text evidence="5">Cofactor biosynthesis; pyridoxine 5'-phosphate biosynthesis; pyridoxine 5'-phosphate from D-erythrose 4-phosphate: step 2/5.</text>
</comment>
<evidence type="ECO:0000313" key="9">
    <source>
        <dbReference type="Proteomes" id="UP000051242"/>
    </source>
</evidence>
<feature type="binding site" evidence="5">
    <location>
        <position position="149"/>
    </location>
    <ligand>
        <name>NAD(+)</name>
        <dbReference type="ChEBI" id="CHEBI:57540"/>
    </ligand>
</feature>
<dbReference type="PROSITE" id="PS00671">
    <property type="entry name" value="D_2_HYDROXYACID_DH_3"/>
    <property type="match status" value="1"/>
</dbReference>
<keyword evidence="2 5" id="KW-0560">Oxidoreductase</keyword>
<comment type="subunit">
    <text evidence="5">Homodimer.</text>
</comment>
<dbReference type="SUPFAM" id="SSF51735">
    <property type="entry name" value="NAD(P)-binding Rossmann-fold domains"/>
    <property type="match status" value="1"/>
</dbReference>
<dbReference type="AlphaFoldDB" id="A0A0R2TH49"/>
<dbReference type="SUPFAM" id="SSF52283">
    <property type="entry name" value="Formate/glycerate dehydrogenase catalytic domain-like"/>
    <property type="match status" value="1"/>
</dbReference>
<dbReference type="Pfam" id="PF02826">
    <property type="entry name" value="2-Hacid_dh_C"/>
    <property type="match status" value="1"/>
</dbReference>
<evidence type="ECO:0000313" key="8">
    <source>
        <dbReference type="EMBL" id="KRO84491.1"/>
    </source>
</evidence>
<dbReference type="InterPro" id="IPR029752">
    <property type="entry name" value="D-isomer_DH_CS1"/>
</dbReference>
<dbReference type="InterPro" id="IPR050223">
    <property type="entry name" value="D-isomer_2-hydroxyacid_DH"/>
</dbReference>
<dbReference type="PANTHER" id="PTHR10996">
    <property type="entry name" value="2-HYDROXYACID DEHYDROGENASE-RELATED"/>
    <property type="match status" value="1"/>
</dbReference>
<evidence type="ECO:0000259" key="6">
    <source>
        <dbReference type="Pfam" id="PF00389"/>
    </source>
</evidence>
<reference evidence="8 9" key="1">
    <citation type="submission" date="2015-10" db="EMBL/GenBank/DDBJ databases">
        <title>Metagenome-Assembled Genomes uncover a global brackish microbiome.</title>
        <authorList>
            <person name="Hugerth L.W."/>
            <person name="Larsson J."/>
            <person name="Alneberg J."/>
            <person name="Lindh M.V."/>
            <person name="Legrand C."/>
            <person name="Pinhassi J."/>
            <person name="Andersson A.F."/>
        </authorList>
    </citation>
    <scope>NUCLEOTIDE SEQUENCE [LARGE SCALE GENOMIC DNA]</scope>
    <source>
        <strain evidence="8">BACL22 MAG-120619-bin3</strain>
    </source>
</reference>
<feature type="active site" description="Proton donor" evidence="5">
    <location>
        <position position="259"/>
    </location>
</feature>
<evidence type="ECO:0000256" key="2">
    <source>
        <dbReference type="ARBA" id="ARBA00023002"/>
    </source>
</evidence>
<dbReference type="InterPro" id="IPR006139">
    <property type="entry name" value="D-isomer_2_OHA_DH_cat_dom"/>
</dbReference>
<dbReference type="GO" id="GO:0033711">
    <property type="term" value="F:4-phosphoerythronate dehydrogenase activity"/>
    <property type="evidence" value="ECO:0007669"/>
    <property type="project" value="UniProtKB-EC"/>
</dbReference>
<comment type="function">
    <text evidence="5">Catalyzes the oxidation of erythronate-4-phosphate to 3-hydroxy-2-oxo-4-phosphonooxybutanoate.</text>
</comment>
<keyword evidence="1 5" id="KW-0963">Cytoplasm</keyword>
<dbReference type="Gene3D" id="3.40.50.720">
    <property type="entry name" value="NAD(P)-binding Rossmann-like Domain"/>
    <property type="match status" value="2"/>
</dbReference>
<feature type="binding site" evidence="5">
    <location>
        <position position="45"/>
    </location>
    <ligand>
        <name>substrate</name>
    </ligand>
</feature>
<dbReference type="EMBL" id="LICD01000002">
    <property type="protein sequence ID" value="KRO84491.1"/>
    <property type="molecule type" value="Genomic_DNA"/>
</dbReference>
<comment type="catalytic activity">
    <reaction evidence="5">
        <text>4-phospho-D-erythronate + NAD(+) = (R)-3-hydroxy-2-oxo-4-phosphooxybutanoate + NADH + H(+)</text>
        <dbReference type="Rhea" id="RHEA:18829"/>
        <dbReference type="ChEBI" id="CHEBI:15378"/>
        <dbReference type="ChEBI" id="CHEBI:57540"/>
        <dbReference type="ChEBI" id="CHEBI:57945"/>
        <dbReference type="ChEBI" id="CHEBI:58538"/>
        <dbReference type="ChEBI" id="CHEBI:58766"/>
        <dbReference type="EC" id="1.1.1.290"/>
    </reaction>
</comment>
<dbReference type="GO" id="GO:0008615">
    <property type="term" value="P:pyridoxine biosynthetic process"/>
    <property type="evidence" value="ECO:0007669"/>
    <property type="project" value="UniProtKB-UniRule"/>
</dbReference>
<dbReference type="Gene3D" id="3.30.1370.170">
    <property type="match status" value="1"/>
</dbReference>
<keyword evidence="3 5" id="KW-0520">NAD</keyword>
<dbReference type="Pfam" id="PF00389">
    <property type="entry name" value="2-Hacid_dh"/>
    <property type="match status" value="1"/>
</dbReference>
<evidence type="ECO:0000256" key="5">
    <source>
        <dbReference type="HAMAP-Rule" id="MF_01825"/>
    </source>
</evidence>
<dbReference type="InterPro" id="IPR036291">
    <property type="entry name" value="NAD(P)-bd_dom_sf"/>
</dbReference>
<comment type="caution">
    <text evidence="8">The sequence shown here is derived from an EMBL/GenBank/DDBJ whole genome shotgun (WGS) entry which is preliminary data.</text>
</comment>
<dbReference type="PANTHER" id="PTHR10996:SF178">
    <property type="entry name" value="2-HYDROXYACID DEHYDROGENASE YGL185C-RELATED"/>
    <property type="match status" value="1"/>
</dbReference>
<protein>
    <recommendedName>
        <fullName evidence="5">Erythronate-4-phosphate dehydrogenase</fullName>
        <ecNumber evidence="5">1.1.1.290</ecNumber>
    </recommendedName>
</protein>
<dbReference type="GO" id="GO:0005829">
    <property type="term" value="C:cytosol"/>
    <property type="evidence" value="ECO:0007669"/>
    <property type="project" value="TreeGrafter"/>
</dbReference>
<dbReference type="GO" id="GO:0016618">
    <property type="term" value="F:hydroxypyruvate reductase [NAD(P)H] activity"/>
    <property type="evidence" value="ECO:0007669"/>
    <property type="project" value="TreeGrafter"/>
</dbReference>
<organism evidence="8 9">
    <name type="scientific">OM182 bacterium BACL3 MAG-120619-bin3</name>
    <dbReference type="NCBI Taxonomy" id="1655593"/>
    <lineage>
        <taxon>Bacteria</taxon>
        <taxon>Pseudomonadati</taxon>
        <taxon>Pseudomonadota</taxon>
        <taxon>Gammaproteobacteria</taxon>
        <taxon>OMG group</taxon>
        <taxon>OM182 clade</taxon>
    </lineage>
</organism>
<sequence>MKVVADSGILGVDRLHGAVSELILLPGRDIDNACLLDADALLVRSITRVDKSLLDGTAVKFVGTATSGRNHIDEQYLRDEVIAFADSKGANASAVVDYVFAALAYLARFHADGGASFVGTTVGIVGVGCVGSLLNKRLEAAGINTLCCDPPRALSEQSDETSRFVALDKVMGCDVVCVHVPLNNDAEYSTSQLIGARELALLPAGGVLINACRGGVVDEDAVRAYATAHKTFNYCSDVWRDEPIVAPEIVAVARLATPHIAGYSVQAKRAATDRLLAALQEHFFQSNIVDHGDKLNARVEPPAPFMKTQSRMRYEFDAAVSGWEIIADIFDLRLIDRDFRESTAKGLSSASFDSLRKALLQRQELGCCSVSLTHDVSDSDRQLLAAVGIEIN</sequence>
<proteinExistence type="inferred from homology"/>
<dbReference type="InterPro" id="IPR029753">
    <property type="entry name" value="D-isomer_DH_CS"/>
</dbReference>